<organism evidence="1 2">
    <name type="scientific">Araneus ventricosus</name>
    <name type="common">Orbweaver spider</name>
    <name type="synonym">Epeira ventricosa</name>
    <dbReference type="NCBI Taxonomy" id="182803"/>
    <lineage>
        <taxon>Eukaryota</taxon>
        <taxon>Metazoa</taxon>
        <taxon>Ecdysozoa</taxon>
        <taxon>Arthropoda</taxon>
        <taxon>Chelicerata</taxon>
        <taxon>Arachnida</taxon>
        <taxon>Araneae</taxon>
        <taxon>Araneomorphae</taxon>
        <taxon>Entelegynae</taxon>
        <taxon>Araneoidea</taxon>
        <taxon>Araneidae</taxon>
        <taxon>Araneus</taxon>
    </lineage>
</organism>
<gene>
    <name evidence="1" type="ORF">AVEN_122962_1</name>
</gene>
<dbReference type="Proteomes" id="UP000499080">
    <property type="component" value="Unassembled WGS sequence"/>
</dbReference>
<feature type="non-terminal residue" evidence="1">
    <location>
        <position position="89"/>
    </location>
</feature>
<keyword evidence="2" id="KW-1185">Reference proteome</keyword>
<dbReference type="EMBL" id="BGPR01037019">
    <property type="protein sequence ID" value="GBO12495.1"/>
    <property type="molecule type" value="Genomic_DNA"/>
</dbReference>
<dbReference type="AlphaFoldDB" id="A0A4Y2UHA9"/>
<name>A0A4Y2UHA9_ARAVE</name>
<sequence length="89" mass="10161">MELKKVKECVCEYLYHLLNSNIEICVCRSAALSPHLLPVLSDKRETDANAFWSTHEGGGVITVPLSTRRLSHWVGPMKMTITGWFMLIW</sequence>
<reference evidence="1 2" key="1">
    <citation type="journal article" date="2019" name="Sci. Rep.">
        <title>Orb-weaving spider Araneus ventricosus genome elucidates the spidroin gene catalogue.</title>
        <authorList>
            <person name="Kono N."/>
            <person name="Nakamura H."/>
            <person name="Ohtoshi R."/>
            <person name="Moran D.A.P."/>
            <person name="Shinohara A."/>
            <person name="Yoshida Y."/>
            <person name="Fujiwara M."/>
            <person name="Mori M."/>
            <person name="Tomita M."/>
            <person name="Arakawa K."/>
        </authorList>
    </citation>
    <scope>NUCLEOTIDE SEQUENCE [LARGE SCALE GENOMIC DNA]</scope>
</reference>
<evidence type="ECO:0000313" key="2">
    <source>
        <dbReference type="Proteomes" id="UP000499080"/>
    </source>
</evidence>
<comment type="caution">
    <text evidence="1">The sequence shown here is derived from an EMBL/GenBank/DDBJ whole genome shotgun (WGS) entry which is preliminary data.</text>
</comment>
<evidence type="ECO:0000313" key="1">
    <source>
        <dbReference type="EMBL" id="GBO12495.1"/>
    </source>
</evidence>
<proteinExistence type="predicted"/>
<accession>A0A4Y2UHA9</accession>
<protein>
    <submittedName>
        <fullName evidence="1">Uncharacterized protein</fullName>
    </submittedName>
</protein>